<gene>
    <name evidence="1" type="ORF">GCM10007392_02210</name>
</gene>
<sequence>MSVDPTMNLIGRFLILVVTSLFRPKGQDPFITIRQRRRVWLHDMDLNIHLTAARYFSFGDLCRIQWLVDCGLGKDFLFGRYRAVLNAQELTYIREFPPFSRVDVVVRLKCWDEKYAYFEQRFYRGDTLHSIGHARMAILHKGKVISAGQVFGRDGEPMVSPPETEAIQDWKETLAAKRDQFSG</sequence>
<dbReference type="Pfam" id="PF13279">
    <property type="entry name" value="4HBT_2"/>
    <property type="match status" value="1"/>
</dbReference>
<protein>
    <submittedName>
        <fullName evidence="1">Thioesterase</fullName>
    </submittedName>
</protein>
<dbReference type="Gene3D" id="3.10.129.10">
    <property type="entry name" value="Hotdog Thioesterase"/>
    <property type="match status" value="1"/>
</dbReference>
<dbReference type="EMBL" id="BMXR01000001">
    <property type="protein sequence ID" value="GGX39407.1"/>
    <property type="molecule type" value="Genomic_DNA"/>
</dbReference>
<reference evidence="1" key="2">
    <citation type="submission" date="2020-09" db="EMBL/GenBank/DDBJ databases">
        <authorList>
            <person name="Sun Q."/>
            <person name="Kim S."/>
        </authorList>
    </citation>
    <scope>NUCLEOTIDE SEQUENCE</scope>
    <source>
        <strain evidence="1">KCTC 22169</strain>
    </source>
</reference>
<dbReference type="PANTHER" id="PTHR12475">
    <property type="match status" value="1"/>
</dbReference>
<accession>A0A918K157</accession>
<evidence type="ECO:0000313" key="1">
    <source>
        <dbReference type="EMBL" id="GGX39407.1"/>
    </source>
</evidence>
<dbReference type="SUPFAM" id="SSF54637">
    <property type="entry name" value="Thioesterase/thiol ester dehydrase-isomerase"/>
    <property type="match status" value="1"/>
</dbReference>
<name>A0A918K157_9GAMM</name>
<dbReference type="PANTHER" id="PTHR12475:SF4">
    <property type="entry name" value="PROTEIN THEM6"/>
    <property type="match status" value="1"/>
</dbReference>
<dbReference type="InterPro" id="IPR029069">
    <property type="entry name" value="HotDog_dom_sf"/>
</dbReference>
<comment type="caution">
    <text evidence="1">The sequence shown here is derived from an EMBL/GenBank/DDBJ whole genome shotgun (WGS) entry which is preliminary data.</text>
</comment>
<dbReference type="InterPro" id="IPR051490">
    <property type="entry name" value="THEM6_lcsJ_thioesterase"/>
</dbReference>
<proteinExistence type="predicted"/>
<evidence type="ECO:0000313" key="2">
    <source>
        <dbReference type="Proteomes" id="UP000626148"/>
    </source>
</evidence>
<keyword evidence="2" id="KW-1185">Reference proteome</keyword>
<dbReference type="CDD" id="cd00586">
    <property type="entry name" value="4HBT"/>
    <property type="match status" value="1"/>
</dbReference>
<organism evidence="1 2">
    <name type="scientific">Saccharospirillum salsuginis</name>
    <dbReference type="NCBI Taxonomy" id="418750"/>
    <lineage>
        <taxon>Bacteria</taxon>
        <taxon>Pseudomonadati</taxon>
        <taxon>Pseudomonadota</taxon>
        <taxon>Gammaproteobacteria</taxon>
        <taxon>Oceanospirillales</taxon>
        <taxon>Saccharospirillaceae</taxon>
        <taxon>Saccharospirillum</taxon>
    </lineage>
</organism>
<dbReference type="Proteomes" id="UP000626148">
    <property type="component" value="Unassembled WGS sequence"/>
</dbReference>
<dbReference type="AlphaFoldDB" id="A0A918K157"/>
<reference evidence="1" key="1">
    <citation type="journal article" date="2014" name="Int. J. Syst. Evol. Microbiol.">
        <title>Complete genome sequence of Corynebacterium casei LMG S-19264T (=DSM 44701T), isolated from a smear-ripened cheese.</title>
        <authorList>
            <consortium name="US DOE Joint Genome Institute (JGI-PGF)"/>
            <person name="Walter F."/>
            <person name="Albersmeier A."/>
            <person name="Kalinowski J."/>
            <person name="Ruckert C."/>
        </authorList>
    </citation>
    <scope>NUCLEOTIDE SEQUENCE</scope>
    <source>
        <strain evidence="1">KCTC 22169</strain>
    </source>
</reference>